<name>A0A382DWF7_9ZZZZ</name>
<dbReference type="EMBL" id="UINC01041342">
    <property type="protein sequence ID" value="SVB42479.1"/>
    <property type="molecule type" value="Genomic_DNA"/>
</dbReference>
<feature type="non-terminal residue" evidence="2">
    <location>
        <position position="584"/>
    </location>
</feature>
<protein>
    <submittedName>
        <fullName evidence="2">Uncharacterized protein</fullName>
    </submittedName>
</protein>
<feature type="compositionally biased region" description="Polar residues" evidence="1">
    <location>
        <begin position="483"/>
        <end position="510"/>
    </location>
</feature>
<proteinExistence type="predicted"/>
<organism evidence="2">
    <name type="scientific">marine metagenome</name>
    <dbReference type="NCBI Taxonomy" id="408172"/>
    <lineage>
        <taxon>unclassified sequences</taxon>
        <taxon>metagenomes</taxon>
        <taxon>ecological metagenomes</taxon>
    </lineage>
</organism>
<gene>
    <name evidence="2" type="ORF">METZ01_LOCUS195333</name>
</gene>
<sequence>VYHDDGDNNVKKGLVSDLPFSSTSGTVTSVAASAGTGISISGSPITTSGTITITNTGVTSNVAGTGISVSGATGAVTITNDGVTGVTGGEGIDTTASTGSITLTLDLDELTTTTTSSNADFFPIVNSGASQFKIAPGDIDLSTFNNDSGWTTNVGTVTSVATSNGTFVDISGGTITGSGTITGDLSATGTAGATTFLRGDNTWATPSGSYSSWDLAGDTGSAQAITDGNTATIAGGTGLSSVASATDTVTMNLDNTAVSAGSYTYASLTVDAQGRLTAASSGSSPGTMSSWILTGDSGTQTVTDGNTVDIAGGSGISTVASATDTVTITNDGVTSIVAGSNIGISGATGAVTISSTDQYVGTVTSVATSNGTFVNVSGGTITTSGTITGDLSATGTASASTFLRGDNTWASPAGSFTFDVEGSSGTTETISSGDTLIIAQGTGITSVASNPDTVTITLADTAVTPGSYTYGSFTVDQQGRLTAASSGASPGTMSSFTLAGDSGSSQTISDGDTMDIEGGTGISTVAGATDKVTITNTGVTSNVAGSGIGVSGATGAVTISNTGVTSIVAGSNISISGATGAVTI</sequence>
<dbReference type="AlphaFoldDB" id="A0A382DWF7"/>
<accession>A0A382DWF7</accession>
<reference evidence="2" key="1">
    <citation type="submission" date="2018-05" db="EMBL/GenBank/DDBJ databases">
        <authorList>
            <person name="Lanie J.A."/>
            <person name="Ng W.-L."/>
            <person name="Kazmierczak K.M."/>
            <person name="Andrzejewski T.M."/>
            <person name="Davidsen T.M."/>
            <person name="Wayne K.J."/>
            <person name="Tettelin H."/>
            <person name="Glass J.I."/>
            <person name="Rusch D."/>
            <person name="Podicherti R."/>
            <person name="Tsui H.-C.T."/>
            <person name="Winkler M.E."/>
        </authorList>
    </citation>
    <scope>NUCLEOTIDE SEQUENCE</scope>
</reference>
<evidence type="ECO:0000313" key="2">
    <source>
        <dbReference type="EMBL" id="SVB42479.1"/>
    </source>
</evidence>
<evidence type="ECO:0000256" key="1">
    <source>
        <dbReference type="SAM" id="MobiDB-lite"/>
    </source>
</evidence>
<feature type="region of interest" description="Disordered" evidence="1">
    <location>
        <begin position="483"/>
        <end position="513"/>
    </location>
</feature>
<feature type="non-terminal residue" evidence="2">
    <location>
        <position position="1"/>
    </location>
</feature>